<reference evidence="2 3" key="1">
    <citation type="submission" date="2018-06" db="EMBL/GenBank/DDBJ databases">
        <title>Draft Genome Sequence of a Novel Marine Bacterium Related to the Verrucomicrobia.</title>
        <authorList>
            <person name="Vosseberg J."/>
            <person name="Martijn J."/>
            <person name="Ettema T.J.G."/>
        </authorList>
    </citation>
    <scope>NUCLEOTIDE SEQUENCE [LARGE SCALE GENOMIC DNA]</scope>
    <source>
        <strain evidence="2">TARA_B100001123</strain>
    </source>
</reference>
<name>A0A2Z4ADV8_9BACT</name>
<dbReference type="KEGG" id="mtar:DF168_01687"/>
<protein>
    <recommendedName>
        <fullName evidence="4">Phytanoyl-CoA dioxygenase</fullName>
    </recommendedName>
</protein>
<dbReference type="InterPro" id="IPR021133">
    <property type="entry name" value="HEAT_type_2"/>
</dbReference>
<dbReference type="GO" id="GO:0016491">
    <property type="term" value="F:oxidoreductase activity"/>
    <property type="evidence" value="ECO:0007669"/>
    <property type="project" value="TreeGrafter"/>
</dbReference>
<dbReference type="InterPro" id="IPR016024">
    <property type="entry name" value="ARM-type_fold"/>
</dbReference>
<dbReference type="Gene3D" id="2.60.120.620">
    <property type="entry name" value="q2cbj1_9rhob like domain"/>
    <property type="match status" value="1"/>
</dbReference>
<dbReference type="EMBL" id="CP029803">
    <property type="protein sequence ID" value="AWT60473.1"/>
    <property type="molecule type" value="Genomic_DNA"/>
</dbReference>
<dbReference type="AlphaFoldDB" id="A0A2Z4ADV8"/>
<proteinExistence type="predicted"/>
<organism evidence="2 3">
    <name type="scientific">Candidatus Moanibacter tarae</name>
    <dbReference type="NCBI Taxonomy" id="2200854"/>
    <lineage>
        <taxon>Bacteria</taxon>
        <taxon>Pseudomonadati</taxon>
        <taxon>Verrucomicrobiota</taxon>
        <taxon>Opitutia</taxon>
        <taxon>Puniceicoccales</taxon>
        <taxon>Puniceicoccales incertae sedis</taxon>
        <taxon>Candidatus Moanibacter</taxon>
    </lineage>
</organism>
<sequence>MNTDGRLLSDIQMQQFLEDGYIIIRLDESDWFPKNIRGQMDDLLAEEPNPGNNLLPRIPELARVFENKAVSGALESILGPDYQMEDHRFPHVNKPRSQPQNVHKDGAWRGDHRTRKVFGFYYPQDTPESHGPTGVLPGSQYLNQFPEKIPILPLTADASVVIIAHYEIWHLATANCENRSRYMMKFQFTRMADPDEPTWDLANREWVTDRRLLTSMWRWHLGGEAPEATSSTGMRLDRDGLLSKLRDPSEATRNEAAYRLADLSNGNDKDLIIKILLDELTGDDANVAQSAVYGLAAIGVPAVDRLVPLLSCRNKIAALVAHALSEMGSASAGAESTLRNMLGNDDPVIRRRVAEALGNYQGAESDLTVRALTKLFNDPERRVRGAAASSVARLADSLGPEVSGDLIQTLKAALFNEDRYVRGLAARALERIGTPEAIKIVLEWLHIFRWCPLTTEKSPF</sequence>
<gene>
    <name evidence="2" type="ORF">DF168_01687</name>
</gene>
<dbReference type="PANTHER" id="PTHR12697:SF5">
    <property type="entry name" value="DEOXYHYPUSINE HYDROXYLASE"/>
    <property type="match status" value="1"/>
</dbReference>
<dbReference type="InterPro" id="IPR011989">
    <property type="entry name" value="ARM-like"/>
</dbReference>
<dbReference type="Pfam" id="PF13646">
    <property type="entry name" value="HEAT_2"/>
    <property type="match status" value="1"/>
</dbReference>
<evidence type="ECO:0000256" key="1">
    <source>
        <dbReference type="ARBA" id="ARBA00045876"/>
    </source>
</evidence>
<dbReference type="PROSITE" id="PS50077">
    <property type="entry name" value="HEAT_REPEAT"/>
    <property type="match status" value="1"/>
</dbReference>
<evidence type="ECO:0008006" key="4">
    <source>
        <dbReference type="Google" id="ProtNLM"/>
    </source>
</evidence>
<dbReference type="SMART" id="SM00567">
    <property type="entry name" value="EZ_HEAT"/>
    <property type="match status" value="3"/>
</dbReference>
<evidence type="ECO:0000313" key="3">
    <source>
        <dbReference type="Proteomes" id="UP000247465"/>
    </source>
</evidence>
<dbReference type="InterPro" id="IPR004155">
    <property type="entry name" value="PBS_lyase_HEAT"/>
</dbReference>
<comment type="function">
    <text evidence="1">Catalyzes the hydroxylation of the N(6)-(4-aminobutyl)-L-lysine intermediate produced by deoxyhypusine synthase/DHPS on a critical lysine of the eukaryotic translation initiation factor 5A/eIF-5A. This is the second step of the post-translational modification of that lysine into an unusual amino acid residue named hypusine. Hypusination is unique to mature eIF-5A factor and is essential for its function.</text>
</comment>
<dbReference type="SUPFAM" id="SSF51197">
    <property type="entry name" value="Clavaminate synthase-like"/>
    <property type="match status" value="1"/>
</dbReference>
<evidence type="ECO:0000313" key="2">
    <source>
        <dbReference type="EMBL" id="AWT60473.1"/>
    </source>
</evidence>
<dbReference type="SUPFAM" id="SSF48371">
    <property type="entry name" value="ARM repeat"/>
    <property type="match status" value="1"/>
</dbReference>
<accession>A0A2Z4ADV8</accession>
<dbReference type="PANTHER" id="PTHR12697">
    <property type="entry name" value="PBS LYASE HEAT-LIKE PROTEIN"/>
    <property type="match status" value="1"/>
</dbReference>
<dbReference type="Gene3D" id="1.25.10.10">
    <property type="entry name" value="Leucine-rich Repeat Variant"/>
    <property type="match status" value="2"/>
</dbReference>
<dbReference type="Proteomes" id="UP000247465">
    <property type="component" value="Chromosome"/>
</dbReference>